<evidence type="ECO:0000313" key="7">
    <source>
        <dbReference type="EMBL" id="PAU45038.1"/>
    </source>
</evidence>
<evidence type="ECO:0000256" key="5">
    <source>
        <dbReference type="SAM" id="MobiDB-lite"/>
    </source>
</evidence>
<evidence type="ECO:0000313" key="8">
    <source>
        <dbReference type="Proteomes" id="UP000218944"/>
    </source>
</evidence>
<dbReference type="EMBL" id="NSJV01000595">
    <property type="protein sequence ID" value="PAU45038.1"/>
    <property type="molecule type" value="Genomic_DNA"/>
</dbReference>
<dbReference type="GO" id="GO:0016765">
    <property type="term" value="F:transferase activity, transferring alkyl or aryl (other than methyl) groups"/>
    <property type="evidence" value="ECO:0007669"/>
    <property type="project" value="InterPro"/>
</dbReference>
<dbReference type="GO" id="GO:0016020">
    <property type="term" value="C:membrane"/>
    <property type="evidence" value="ECO:0007669"/>
    <property type="project" value="UniProtKB-SubCell"/>
</dbReference>
<feature type="region of interest" description="Disordered" evidence="5">
    <location>
        <begin position="1"/>
        <end position="27"/>
    </location>
</feature>
<dbReference type="InterPro" id="IPR044878">
    <property type="entry name" value="UbiA_sf"/>
</dbReference>
<keyword evidence="7" id="KW-0328">Glycosyltransferase</keyword>
<feature type="compositionally biased region" description="Basic and acidic residues" evidence="5">
    <location>
        <begin position="10"/>
        <end position="21"/>
    </location>
</feature>
<dbReference type="Pfam" id="PF01040">
    <property type="entry name" value="UbiA"/>
    <property type="match status" value="1"/>
</dbReference>
<keyword evidence="7" id="KW-0808">Transferase</keyword>
<dbReference type="InterPro" id="IPR050475">
    <property type="entry name" value="Prenyltransferase_related"/>
</dbReference>
<feature type="transmembrane region" description="Helical" evidence="6">
    <location>
        <begin position="273"/>
        <end position="294"/>
    </location>
</feature>
<protein>
    <submittedName>
        <fullName evidence="7">Decaprenyl-phosphate phosphoribosyltransferase</fullName>
    </submittedName>
</protein>
<evidence type="ECO:0000256" key="6">
    <source>
        <dbReference type="SAM" id="Phobius"/>
    </source>
</evidence>
<name>A0A2A2CXV8_9ACTN</name>
<dbReference type="NCBIfam" id="NF008978">
    <property type="entry name" value="PRK12324.1-4"/>
    <property type="match status" value="1"/>
</dbReference>
<keyword evidence="8" id="KW-1185">Reference proteome</keyword>
<dbReference type="Gene3D" id="1.10.357.140">
    <property type="entry name" value="UbiA prenyltransferase"/>
    <property type="match status" value="1"/>
</dbReference>
<feature type="transmembrane region" description="Helical" evidence="6">
    <location>
        <begin position="113"/>
        <end position="132"/>
    </location>
</feature>
<dbReference type="PANTHER" id="PTHR42723">
    <property type="entry name" value="CHLOROPHYLL SYNTHASE"/>
    <property type="match status" value="1"/>
</dbReference>
<keyword evidence="2 6" id="KW-0812">Transmembrane</keyword>
<dbReference type="GO" id="GO:0016757">
    <property type="term" value="F:glycosyltransferase activity"/>
    <property type="evidence" value="ECO:0007669"/>
    <property type="project" value="UniProtKB-KW"/>
</dbReference>
<feature type="transmembrane region" description="Helical" evidence="6">
    <location>
        <begin position="138"/>
        <end position="160"/>
    </location>
</feature>
<feature type="transmembrane region" description="Helical" evidence="6">
    <location>
        <begin position="306"/>
        <end position="324"/>
    </location>
</feature>
<feature type="transmembrane region" description="Helical" evidence="6">
    <location>
        <begin position="72"/>
        <end position="93"/>
    </location>
</feature>
<dbReference type="Proteomes" id="UP000218944">
    <property type="component" value="Unassembled WGS sequence"/>
</dbReference>
<evidence type="ECO:0000256" key="1">
    <source>
        <dbReference type="ARBA" id="ARBA00004141"/>
    </source>
</evidence>
<evidence type="ECO:0000256" key="4">
    <source>
        <dbReference type="ARBA" id="ARBA00023136"/>
    </source>
</evidence>
<reference evidence="7 8" key="1">
    <citation type="submission" date="2017-08" db="EMBL/GenBank/DDBJ databases">
        <title>Genome sequence of Streptomyces albireticuli NRRL B-1670.</title>
        <authorList>
            <person name="Graham D.E."/>
            <person name="Mahan K.M."/>
            <person name="Klingeman D.M."/>
            <person name="Hettich R.L."/>
            <person name="Parry R.J."/>
            <person name="Spain J.C."/>
        </authorList>
    </citation>
    <scope>NUCLEOTIDE SEQUENCE [LARGE SCALE GENOMIC DNA]</scope>
    <source>
        <strain evidence="7 8">NRRL B-1670</strain>
    </source>
</reference>
<evidence type="ECO:0000256" key="3">
    <source>
        <dbReference type="ARBA" id="ARBA00022989"/>
    </source>
</evidence>
<dbReference type="PANTHER" id="PTHR42723:SF1">
    <property type="entry name" value="CHLOROPHYLL SYNTHASE, CHLOROPLASTIC"/>
    <property type="match status" value="1"/>
</dbReference>
<sequence length="325" mass="34469">MAAPAPTTEQPKKTAKTDEASQTHATPPTTATFSLVALPGGLVRNARPHQWVKNILVLAAPAAAGQLSDIDILRQSAIVFLLFCAATSSIYLINDALDVEADRAHPAKRHRPVAAGIVPLPAAYAAGILLALGSLVGTALLCSVGTATVLGIYLVVQVLYSARLKHVLVVDLVIVASGFVLRSMFGGIAANITLSQWFLITTGFGSLFMVGAKRYSELVLMGDQAAESRKLLAHYTTGYLRFVWQTSAGITVLAYCLWALGNQGEGPDLWRQLSIVPFVFGVLRYALFADRGTAGAPEDVVLKDRVLLGTGLLWLIAYAVSVIGS</sequence>
<organism evidence="7 8">
    <name type="scientific">Streptomyces albireticuli</name>
    <dbReference type="NCBI Taxonomy" id="1940"/>
    <lineage>
        <taxon>Bacteria</taxon>
        <taxon>Bacillati</taxon>
        <taxon>Actinomycetota</taxon>
        <taxon>Actinomycetes</taxon>
        <taxon>Kitasatosporales</taxon>
        <taxon>Streptomycetaceae</taxon>
        <taxon>Streptomyces</taxon>
    </lineage>
</organism>
<accession>A0A2A2CXV8</accession>
<keyword evidence="4 6" id="KW-0472">Membrane</keyword>
<gene>
    <name evidence="7" type="ORF">CK936_31650</name>
</gene>
<dbReference type="CDD" id="cd13963">
    <property type="entry name" value="PT_UbiA_2"/>
    <property type="match status" value="1"/>
</dbReference>
<proteinExistence type="predicted"/>
<comment type="subcellular location">
    <subcellularLocation>
        <location evidence="1">Membrane</location>
        <topology evidence="1">Multi-pass membrane protein</topology>
    </subcellularLocation>
</comment>
<evidence type="ECO:0000256" key="2">
    <source>
        <dbReference type="ARBA" id="ARBA00022692"/>
    </source>
</evidence>
<feature type="transmembrane region" description="Helical" evidence="6">
    <location>
        <begin position="167"/>
        <end position="188"/>
    </location>
</feature>
<dbReference type="AlphaFoldDB" id="A0A2A2CXV8"/>
<keyword evidence="3 6" id="KW-1133">Transmembrane helix</keyword>
<feature type="transmembrane region" description="Helical" evidence="6">
    <location>
        <begin position="239"/>
        <end position="261"/>
    </location>
</feature>
<dbReference type="InterPro" id="IPR000537">
    <property type="entry name" value="UbiA_prenyltransferase"/>
</dbReference>
<comment type="caution">
    <text evidence="7">The sequence shown here is derived from an EMBL/GenBank/DDBJ whole genome shotgun (WGS) entry which is preliminary data.</text>
</comment>